<name>A0ABQ8UH70_9EUKA</name>
<feature type="compositionally biased region" description="Basic residues" evidence="4">
    <location>
        <begin position="1741"/>
        <end position="1751"/>
    </location>
</feature>
<dbReference type="InterPro" id="IPR001789">
    <property type="entry name" value="Sig_transdc_resp-reg_receiver"/>
</dbReference>
<feature type="transmembrane region" description="Helical" evidence="5">
    <location>
        <begin position="414"/>
        <end position="435"/>
    </location>
</feature>
<dbReference type="InterPro" id="IPR036910">
    <property type="entry name" value="HMG_box_dom_sf"/>
</dbReference>
<evidence type="ECO:0000256" key="3">
    <source>
        <dbReference type="PROSITE-ProRule" id="PRU00267"/>
    </source>
</evidence>
<feature type="region of interest" description="Disordered" evidence="4">
    <location>
        <begin position="2481"/>
        <end position="2523"/>
    </location>
</feature>
<dbReference type="SMART" id="SM00387">
    <property type="entry name" value="HATPase_c"/>
    <property type="match status" value="2"/>
</dbReference>
<feature type="compositionally biased region" description="Low complexity" evidence="4">
    <location>
        <begin position="2370"/>
        <end position="2392"/>
    </location>
</feature>
<feature type="domain" description="Histidine kinase" evidence="6">
    <location>
        <begin position="780"/>
        <end position="907"/>
    </location>
</feature>
<dbReference type="InterPro" id="IPR004358">
    <property type="entry name" value="Sig_transdc_His_kin-like_C"/>
</dbReference>
<feature type="modified residue" description="4-aspartylphosphate" evidence="2">
    <location>
        <position position="2584"/>
    </location>
</feature>
<evidence type="ECO:0000256" key="1">
    <source>
        <dbReference type="ARBA" id="ARBA00022553"/>
    </source>
</evidence>
<feature type="DNA-binding region" description="HMG box" evidence="3">
    <location>
        <begin position="2706"/>
        <end position="2758"/>
    </location>
</feature>
<dbReference type="CDD" id="cd00082">
    <property type="entry name" value="HisKA"/>
    <property type="match status" value="1"/>
</dbReference>
<dbReference type="InterPro" id="IPR009071">
    <property type="entry name" value="HMG_box_dom"/>
</dbReference>
<feature type="region of interest" description="Disordered" evidence="4">
    <location>
        <begin position="2056"/>
        <end position="2098"/>
    </location>
</feature>
<evidence type="ECO:0000313" key="10">
    <source>
        <dbReference type="Proteomes" id="UP001141327"/>
    </source>
</evidence>
<sequence length="2758" mass="293529">MSCVVAGRTRSPRINFTLCTFEKTTRTYIKGNLISTIDVLCGRGPDSITADQFHLMSVREDREDFACRRVEQANSLSLDLRTFVDFFSVAALILATVPALIVLNPTDSLLLPALIQLPNMAMRLSQLELNSSMWFMRSALAPLFDSCQKRGVPSLAEFEAALPQYASLLAPPAVSGNLQATFILSTDGNVTNNEFPPRIDYFVLVDGSVVSLCTGEDVVAGQCRQYRVNTPWALAEIPRVNISAMFGTALVQDGLARLAQKPEPFVSLAALPDENSGEPRFVAWVPLVDNSTGALLGGAATQMRISRSRWGSLFAWRQAFGAPIQIWVFSDGLFVANFTSLPTEYVSVVGSLLAPTIAKRPPPVSLTRFGSLTDPTLGTYDLAVARFPLDDRGTLTLDMVFGTSCTLFDGWKAIIFPVMAAMISVAIFAILMQLYCVWQITKPIVQLADRVEESLAALLKPDVLVEACTVPQLDPLKAGGETPGSDSDPLGASHLVEVNRTLLVLRQIVLRQNVMRAVGDAICFPMLLIRPPPGGEGLSFMHWQITYANVCFLTTFGYRQGEVPQLKRLLGSRAKRVRLSSGGGTEEGGGERHRTHFADGDKILLHTVANEPVHVLLRIVELAPTVRILVLEDISRLVAESTERLHLERQILLVQRIQCLGRLARGFSVELNNCLGGMVSSLELARNELLPGMMPPATATLECIDPEAPASTETPTTPSSASMQEPGQLISDILRMVGRVSQTVSQLALFSQSAPRAHTVVDGHQCIVEACADLGSARPGVRLVTALGATEFIVQYDAALFRNAIGNLIVNGCDAMAPATGTVSITTCNEFDPTWGTMLVIAVTDQGRGIAQANLPRIFEPFFTTKQRGTGLGLPVVFGMVQDLGGRIEVWTGHWGTRFALRLPLRASSGENLATMSESRPRASVAYHHTEAPPASLRACDSMASDEGSDSHRTPVSGRVGSSASFSSHLSSPGLRPSLSACSSLSSMGGACEAHKSRGGANPLVLRPGGIPPPLTEMDQEPEDVLLVTARPEEDGAEVEPLVQPLGCRLCAVGDDAAALEAIGRFENHWSAILVDAEAPLPRTATLEAFLAALQAASPTSRLAVVLPSPQRLFKVDAPDVCLLRKPYTVEKLAPCMGGTAPPPTHPLSPPFSPSPAQLPTQPAASSESPLTEFWLASPPTTATPRHPIPPDPPAGQQQHHHPPAAKPRCALHLRSSLLLVALAFTASLFLFNVFFFTGSGIAVQTRFNEILYSFLPATLSAAIASELQGPLRSVNALVPLLTGVNATRLEDPLLYQHIQSNLFDPTAEVSVSVADEGSGSDKLYFYTKTGLVLCNQSSPAAARLDCWAREMGDPFAVGPFVPTDPRTHWRPDLASPECVFADPRSCPPWDPFCALWRLQCASPLRLASPTRPAVVGMSVAFNLSMYLQPKDSPIGDRAVRYVLFDSHLRAVGMARPDAVLLDNIRDVLMAGPGPVPDDGTTFEAEDSTGDAHTVAPYPLSVSGMNMTVVVALPRSLNMASMATVAVVLFVGAFCVGCLLFIILAVILTYGTRGFTALPQHVRETLDDQILALGRLGQAPTAAPQKTRPTSIFGEVDAIYATLCRLRENPYLLRSIIEVLPMPAVLCHLREDIDGPAAWYEALCHPAPNQRRPAYEVSMVNSTFARVVGYTADRVPPLHQLYTHEPQQAGSPDVSEDIIAHGEDHHHPLPGFEADRVGGGAGSSPRSSSSHHDSACAWQHGRSHRHGRGRGCMHDHPRGTLGRADGGALPVAVHMLHPERGILIAIFEDLSPVVAEHEACVALSQQLHELQQAESTGRFAGGAAHDINNVLTGIILNTELLQGRLHATGGHPPLPASHCTAHGEANLDAALPAIGDVLALAHRASETVAKLLMFSRRAPRSGTGVADAHQCVGPSRTCCATRSTRASSSTPPCWPPSTPSSAIVGRADAHCDVPTTSASASRRWSCRTYDQTLLRNSLLNLAVNARDAMPNGGELLFATANATLPLPATATATVTATVTVTVTVTGAAAADTTAAAATSASTSAATMMRTRARGSGFGRLLAPPAQSQQQQQPRQQQQQQLQRQELQQPQDQTQKQQHSVLLAGDVPLPAGAAPGRYLVLAVSDTGTGIAPAAQPHLFEPFTTKTSAAGLGLAAVFGMLQDVGGWVDVTTGPWGSRFALWLPLPGTRPAGPATTATTTATAAPVGAAGLGPAGGGAATTGLVPVDRRSIRFPFRVLLVDDDRVIQLAGAQILRSLGAEAVVVVGDGQAALEAVAAAQRPEERPFDLVLLDLGLPLMAGPEAFARMREVAPDLVVVVLSGDAAGPEGDALLAAGAAATLQKPFGSATLGEVLALVAPLVAARRRRSHRHASSSSSLQSQQQQHARWVASSVPAPAAPADDHVMAIPALPGTTTAPPSVVPVSNPAGLVAPPDLLLLLPVAESAAEGPPGVAALPSPAAPVRAAAGSGGGDQAIPLWASSQRLVSPTDQPPSTLAAPPQEDGAAGGALLPPTRRTVPRMRSRVAPPQPVLPDSPCILLVDDDEVVRKVAAKMLHHLGYRVLQARDGLEGVEQFQAHMEDVALVMLDIVMPRMGGREAFFEMKRLCPAVRVLIASGFPEGADVEELTRAGARFLQKPYPLKVLRATLELLLAPPPPPPFIMPKKAAEKPAAKPAEEATATATESEAPAEKREKRTRRMKSEATPAVGHHKRKQTAYQLYVQTNLEQIKKDHPDMKGKEALTLLREQWRSAPENPKAEKKEK</sequence>
<dbReference type="PANTHER" id="PTHR43065:SF42">
    <property type="entry name" value="TWO-COMPONENT SENSOR PPRA"/>
    <property type="match status" value="1"/>
</dbReference>
<dbReference type="Gene3D" id="3.40.50.2300">
    <property type="match status" value="2"/>
</dbReference>
<feature type="compositionally biased region" description="Pro residues" evidence="4">
    <location>
        <begin position="1141"/>
        <end position="1154"/>
    </location>
</feature>
<gene>
    <name evidence="9" type="ORF">PAPYR_5557</name>
</gene>
<dbReference type="InterPro" id="IPR036890">
    <property type="entry name" value="HATPase_C_sf"/>
</dbReference>
<feature type="compositionally biased region" description="Low complexity" evidence="4">
    <location>
        <begin position="2673"/>
        <end position="2682"/>
    </location>
</feature>
<feature type="region of interest" description="Disordered" evidence="4">
    <location>
        <begin position="1139"/>
        <end position="1207"/>
    </location>
</feature>
<evidence type="ECO:0000259" key="7">
    <source>
        <dbReference type="PROSITE" id="PS50110"/>
    </source>
</evidence>
<feature type="compositionally biased region" description="Polar residues" evidence="4">
    <location>
        <begin position="2481"/>
        <end position="2490"/>
    </location>
</feature>
<dbReference type="PRINTS" id="PR00344">
    <property type="entry name" value="BCTRLSENSOR"/>
</dbReference>
<evidence type="ECO:0000256" key="5">
    <source>
        <dbReference type="SAM" id="Phobius"/>
    </source>
</evidence>
<dbReference type="CDD" id="cd00084">
    <property type="entry name" value="HMG-box_SF"/>
    <property type="match status" value="1"/>
</dbReference>
<dbReference type="Gene3D" id="3.30.565.10">
    <property type="entry name" value="Histidine kinase-like ATPase, C-terminal domain"/>
    <property type="match status" value="2"/>
</dbReference>
<dbReference type="SMART" id="SM00448">
    <property type="entry name" value="REC"/>
    <property type="match status" value="2"/>
</dbReference>
<keyword evidence="3" id="KW-0539">Nucleus</keyword>
<dbReference type="EMBL" id="JAPMOS010000027">
    <property type="protein sequence ID" value="KAJ4458591.1"/>
    <property type="molecule type" value="Genomic_DNA"/>
</dbReference>
<feature type="domain" description="Response regulatory" evidence="7">
    <location>
        <begin position="2533"/>
        <end position="2648"/>
    </location>
</feature>
<dbReference type="CDD" id="cd17546">
    <property type="entry name" value="REC_hyHK_CKI1_RcsC-like"/>
    <property type="match status" value="1"/>
</dbReference>
<evidence type="ECO:0000256" key="4">
    <source>
        <dbReference type="SAM" id="MobiDB-lite"/>
    </source>
</evidence>
<dbReference type="SUPFAM" id="SSF47095">
    <property type="entry name" value="HMG-box"/>
    <property type="match status" value="1"/>
</dbReference>
<dbReference type="InterPro" id="IPR005467">
    <property type="entry name" value="His_kinase_dom"/>
</dbReference>
<dbReference type="Pfam" id="PF02518">
    <property type="entry name" value="HATPase_c"/>
    <property type="match status" value="2"/>
</dbReference>
<feature type="modified residue" description="4-aspartylphosphate" evidence="2">
    <location>
        <position position="2290"/>
    </location>
</feature>
<keyword evidence="5" id="KW-1133">Transmembrane helix</keyword>
<feature type="region of interest" description="Disordered" evidence="4">
    <location>
        <begin position="2365"/>
        <end position="2392"/>
    </location>
</feature>
<organism evidence="9 10">
    <name type="scientific">Paratrimastix pyriformis</name>
    <dbReference type="NCBI Taxonomy" id="342808"/>
    <lineage>
        <taxon>Eukaryota</taxon>
        <taxon>Metamonada</taxon>
        <taxon>Preaxostyla</taxon>
        <taxon>Paratrimastigidae</taxon>
        <taxon>Paratrimastix</taxon>
    </lineage>
</organism>
<dbReference type="SUPFAM" id="SSF55874">
    <property type="entry name" value="ATPase domain of HSP90 chaperone/DNA topoisomerase II/histidine kinase"/>
    <property type="match status" value="2"/>
</dbReference>
<keyword evidence="1 2" id="KW-0597">Phosphoprotein</keyword>
<feature type="compositionally biased region" description="Low complexity" evidence="4">
    <location>
        <begin position="956"/>
        <end position="974"/>
    </location>
</feature>
<feature type="region of interest" description="Disordered" evidence="4">
    <location>
        <begin position="1702"/>
        <end position="1759"/>
    </location>
</feature>
<feature type="compositionally biased region" description="Basic and acidic residues" evidence="4">
    <location>
        <begin position="2661"/>
        <end position="2672"/>
    </location>
</feature>
<dbReference type="PANTHER" id="PTHR43065">
    <property type="entry name" value="SENSOR HISTIDINE KINASE"/>
    <property type="match status" value="1"/>
</dbReference>
<feature type="compositionally biased region" description="Basic and acidic residues" evidence="4">
    <location>
        <begin position="2724"/>
        <end position="2735"/>
    </location>
</feature>
<dbReference type="InterPro" id="IPR011006">
    <property type="entry name" value="CheY-like_superfamily"/>
</dbReference>
<feature type="domain" description="HMG box" evidence="8">
    <location>
        <begin position="2706"/>
        <end position="2758"/>
    </location>
</feature>
<keyword evidence="3" id="KW-0238">DNA-binding</keyword>
<dbReference type="Pfam" id="PF06244">
    <property type="entry name" value="Ccdc124"/>
    <property type="match status" value="1"/>
</dbReference>
<feature type="region of interest" description="Disordered" evidence="4">
    <location>
        <begin position="940"/>
        <end position="974"/>
    </location>
</feature>
<dbReference type="PROSITE" id="PS50109">
    <property type="entry name" value="HIS_KIN"/>
    <property type="match status" value="2"/>
</dbReference>
<evidence type="ECO:0000256" key="2">
    <source>
        <dbReference type="PROSITE-ProRule" id="PRU00169"/>
    </source>
</evidence>
<dbReference type="SMART" id="SM00388">
    <property type="entry name" value="HisKA"/>
    <property type="match status" value="1"/>
</dbReference>
<dbReference type="Gene3D" id="1.10.287.130">
    <property type="match status" value="1"/>
</dbReference>
<feature type="domain" description="Response regulatory" evidence="7">
    <location>
        <begin position="2234"/>
        <end position="2355"/>
    </location>
</feature>
<keyword evidence="5" id="KW-0472">Membrane</keyword>
<feature type="transmembrane region" description="Helical" evidence="5">
    <location>
        <begin position="1218"/>
        <end position="1244"/>
    </location>
</feature>
<evidence type="ECO:0000259" key="8">
    <source>
        <dbReference type="PROSITE" id="PS50118"/>
    </source>
</evidence>
<dbReference type="PROSITE" id="PS50118">
    <property type="entry name" value="HMG_BOX_2"/>
    <property type="match status" value="1"/>
</dbReference>
<proteinExistence type="predicted"/>
<evidence type="ECO:0000313" key="9">
    <source>
        <dbReference type="EMBL" id="KAJ4458591.1"/>
    </source>
</evidence>
<dbReference type="PROSITE" id="PS50110">
    <property type="entry name" value="RESPONSE_REGULATORY"/>
    <property type="match status" value="2"/>
</dbReference>
<comment type="caution">
    <text evidence="9">The sequence shown here is derived from an EMBL/GenBank/DDBJ whole genome shotgun (WGS) entry which is preliminary data.</text>
</comment>
<reference evidence="9" key="1">
    <citation type="journal article" date="2022" name="bioRxiv">
        <title>Genomics of Preaxostyla Flagellates Illuminates Evolutionary Transitions and the Path Towards Mitochondrial Loss.</title>
        <authorList>
            <person name="Novak L.V.F."/>
            <person name="Treitli S.C."/>
            <person name="Pyrih J."/>
            <person name="Halakuc P."/>
            <person name="Pipaliya S.V."/>
            <person name="Vacek V."/>
            <person name="Brzon O."/>
            <person name="Soukal P."/>
            <person name="Eme L."/>
            <person name="Dacks J.B."/>
            <person name="Karnkowska A."/>
            <person name="Elias M."/>
            <person name="Hampl V."/>
        </authorList>
    </citation>
    <scope>NUCLEOTIDE SEQUENCE</scope>
    <source>
        <strain evidence="9">RCP-MX</strain>
    </source>
</reference>
<dbReference type="Gene3D" id="1.10.30.10">
    <property type="entry name" value="High mobility group box domain"/>
    <property type="match status" value="1"/>
</dbReference>
<keyword evidence="10" id="KW-1185">Reference proteome</keyword>
<feature type="region of interest" description="Disordered" evidence="4">
    <location>
        <begin position="2724"/>
        <end position="2758"/>
    </location>
</feature>
<feature type="domain" description="Histidine kinase" evidence="6">
    <location>
        <begin position="2118"/>
        <end position="2185"/>
    </location>
</feature>
<accession>A0ABQ8UH70</accession>
<dbReference type="Proteomes" id="UP001141327">
    <property type="component" value="Unassembled WGS sequence"/>
</dbReference>
<feature type="transmembrane region" description="Helical" evidence="5">
    <location>
        <begin position="1525"/>
        <end position="1550"/>
    </location>
</feature>
<feature type="compositionally biased region" description="Low complexity" evidence="4">
    <location>
        <begin position="2066"/>
        <end position="2097"/>
    </location>
</feature>
<dbReference type="SUPFAM" id="SSF52172">
    <property type="entry name" value="CheY-like"/>
    <property type="match status" value="2"/>
</dbReference>
<protein>
    <submittedName>
        <fullName evidence="9">Response regulator</fullName>
    </submittedName>
</protein>
<evidence type="ECO:0000259" key="6">
    <source>
        <dbReference type="PROSITE" id="PS50109"/>
    </source>
</evidence>
<keyword evidence="5" id="KW-0812">Transmembrane</keyword>
<dbReference type="Pfam" id="PF00072">
    <property type="entry name" value="Response_reg"/>
    <property type="match status" value="2"/>
</dbReference>
<feature type="region of interest" description="Disordered" evidence="4">
    <location>
        <begin position="2657"/>
        <end position="2711"/>
    </location>
</feature>
<dbReference type="InterPro" id="IPR003594">
    <property type="entry name" value="HATPase_dom"/>
</dbReference>
<dbReference type="InterPro" id="IPR003661">
    <property type="entry name" value="HisK_dim/P_dom"/>
</dbReference>
<dbReference type="InterPro" id="IPR054414">
    <property type="entry name" value="Ccdc124/Oxs1_C"/>
</dbReference>